<protein>
    <submittedName>
        <fullName evidence="5">Methyltransferase domain-containing protein</fullName>
    </submittedName>
</protein>
<organism evidence="5 6">
    <name type="scientific">Propylenella binzhouense</name>
    <dbReference type="NCBI Taxonomy" id="2555902"/>
    <lineage>
        <taxon>Bacteria</taxon>
        <taxon>Pseudomonadati</taxon>
        <taxon>Pseudomonadota</taxon>
        <taxon>Alphaproteobacteria</taxon>
        <taxon>Hyphomicrobiales</taxon>
        <taxon>Propylenellaceae</taxon>
        <taxon>Propylenella</taxon>
    </lineage>
</organism>
<dbReference type="SUPFAM" id="SSF53335">
    <property type="entry name" value="S-adenosyl-L-methionine-dependent methyltransferases"/>
    <property type="match status" value="1"/>
</dbReference>
<dbReference type="SMART" id="SM00650">
    <property type="entry name" value="rADc"/>
    <property type="match status" value="1"/>
</dbReference>
<evidence type="ECO:0000313" key="6">
    <source>
        <dbReference type="Proteomes" id="UP000773614"/>
    </source>
</evidence>
<keyword evidence="6" id="KW-1185">Reference proteome</keyword>
<name>A0A964T477_9HYPH</name>
<evidence type="ECO:0000256" key="3">
    <source>
        <dbReference type="ARBA" id="ARBA00022691"/>
    </source>
</evidence>
<dbReference type="GO" id="GO:0000179">
    <property type="term" value="F:rRNA (adenine-N6,N6-)-dimethyltransferase activity"/>
    <property type="evidence" value="ECO:0007669"/>
    <property type="project" value="InterPro"/>
</dbReference>
<reference evidence="5" key="1">
    <citation type="submission" date="2019-03" db="EMBL/GenBank/DDBJ databases">
        <title>Afifella sp. nov., isolated from activated sludge.</title>
        <authorList>
            <person name="Li Q."/>
            <person name="Liu Y."/>
        </authorList>
    </citation>
    <scope>NUCLEOTIDE SEQUENCE</scope>
    <source>
        <strain evidence="5">L72</strain>
    </source>
</reference>
<dbReference type="AlphaFoldDB" id="A0A964T477"/>
<evidence type="ECO:0000259" key="4">
    <source>
        <dbReference type="SMART" id="SM00650"/>
    </source>
</evidence>
<dbReference type="Proteomes" id="UP000773614">
    <property type="component" value="Unassembled WGS sequence"/>
</dbReference>
<dbReference type="InterPro" id="IPR029063">
    <property type="entry name" value="SAM-dependent_MTases_sf"/>
</dbReference>
<dbReference type="Gene3D" id="3.40.50.150">
    <property type="entry name" value="Vaccinia Virus protein VP39"/>
    <property type="match status" value="1"/>
</dbReference>
<keyword evidence="1 5" id="KW-0489">Methyltransferase</keyword>
<keyword evidence="2" id="KW-0808">Transferase</keyword>
<evidence type="ECO:0000256" key="2">
    <source>
        <dbReference type="ARBA" id="ARBA00022679"/>
    </source>
</evidence>
<dbReference type="InterPro" id="IPR020598">
    <property type="entry name" value="rRNA_Ade_methylase_Trfase_N"/>
</dbReference>
<evidence type="ECO:0000256" key="1">
    <source>
        <dbReference type="ARBA" id="ARBA00022603"/>
    </source>
</evidence>
<dbReference type="EMBL" id="SPKJ01000018">
    <property type="protein sequence ID" value="MYZ47609.1"/>
    <property type="molecule type" value="Genomic_DNA"/>
</dbReference>
<keyword evidence="3" id="KW-0949">S-adenosyl-L-methionine</keyword>
<dbReference type="RefSeq" id="WP_161139959.1">
    <property type="nucleotide sequence ID" value="NZ_SPKJ01000018.1"/>
</dbReference>
<gene>
    <name evidence="5" type="ORF">E4O86_07775</name>
</gene>
<dbReference type="Pfam" id="PF13649">
    <property type="entry name" value="Methyltransf_25"/>
    <property type="match status" value="1"/>
</dbReference>
<accession>A0A964T477</accession>
<proteinExistence type="predicted"/>
<comment type="caution">
    <text evidence="5">The sequence shown here is derived from an EMBL/GenBank/DDBJ whole genome shotgun (WGS) entry which is preliminary data.</text>
</comment>
<evidence type="ECO:0000313" key="5">
    <source>
        <dbReference type="EMBL" id="MYZ47609.1"/>
    </source>
</evidence>
<dbReference type="InterPro" id="IPR041698">
    <property type="entry name" value="Methyltransf_25"/>
</dbReference>
<dbReference type="CDD" id="cd02440">
    <property type="entry name" value="AdoMet_MTases"/>
    <property type="match status" value="1"/>
</dbReference>
<feature type="domain" description="Ribosomal RNA adenine methylase transferase N-terminal" evidence="4">
    <location>
        <begin position="117"/>
        <end position="250"/>
    </location>
</feature>
<sequence>MIAPARKRRQYDHPVLASVARVGEKLGEELRSVRLPSGRRDGDRPVLASVARVGEKLGEELRSVRLVVNKREREGEHPVISSVARVSEKLGDELRFIRSVAANPIRAGAVTPSSRALAELMVELARPDPDGFTLELGAGTGVVTAALVQSGIPAERLVVVEHDPDFCRLLRERFPGINVIQGDAYDLERTLAGTGPFGAALSSLPLLMRPPKVRERFVEDVLQRVCDGGRLVQFSYGLGAPIPEASKRYAVYRSPWVAMNFPPARVWTYRRLR</sequence>
<dbReference type="OrthoDB" id="9805585at2"/>